<dbReference type="InterPro" id="IPR016305">
    <property type="entry name" value="Mannose-6-P_Isomerase"/>
</dbReference>
<comment type="catalytic activity">
    <reaction evidence="1">
        <text>D-mannose 6-phosphate = D-fructose 6-phosphate</text>
        <dbReference type="Rhea" id="RHEA:12356"/>
        <dbReference type="ChEBI" id="CHEBI:58735"/>
        <dbReference type="ChEBI" id="CHEBI:61527"/>
        <dbReference type="EC" id="5.3.1.8"/>
    </reaction>
</comment>
<dbReference type="InterPro" id="IPR014710">
    <property type="entry name" value="RmlC-like_jellyroll"/>
</dbReference>
<keyword evidence="4 8" id="KW-0479">Metal-binding</keyword>
<dbReference type="GO" id="GO:0008270">
    <property type="term" value="F:zinc ion binding"/>
    <property type="evidence" value="ECO:0007669"/>
    <property type="project" value="InterPro"/>
</dbReference>
<evidence type="ECO:0000256" key="5">
    <source>
        <dbReference type="ARBA" id="ARBA00022833"/>
    </source>
</evidence>
<evidence type="ECO:0000256" key="4">
    <source>
        <dbReference type="ARBA" id="ARBA00022723"/>
    </source>
</evidence>
<dbReference type="Gene3D" id="1.10.441.10">
    <property type="entry name" value="Phosphomannose Isomerase, domain 2"/>
    <property type="match status" value="1"/>
</dbReference>
<evidence type="ECO:0000256" key="1">
    <source>
        <dbReference type="ARBA" id="ARBA00000757"/>
    </source>
</evidence>
<comment type="similarity">
    <text evidence="2">Belongs to the mannose-6-phosphate isomerase type 1 family.</text>
</comment>
<dbReference type="InterPro" id="IPR011051">
    <property type="entry name" value="RmlC_Cupin_sf"/>
</dbReference>
<evidence type="ECO:0000313" key="11">
    <source>
        <dbReference type="Proteomes" id="UP000259211"/>
    </source>
</evidence>
<gene>
    <name evidence="10" type="primary">manA</name>
    <name evidence="10" type="ORF">CHT91_01095</name>
</gene>
<feature type="binding site" evidence="8">
    <location>
        <position position="94"/>
    </location>
    <ligand>
        <name>Zn(2+)</name>
        <dbReference type="ChEBI" id="CHEBI:29105"/>
    </ligand>
</feature>
<feature type="binding site" evidence="8">
    <location>
        <position position="92"/>
    </location>
    <ligand>
        <name>Zn(2+)</name>
        <dbReference type="ChEBI" id="CHEBI:29105"/>
    </ligand>
</feature>
<feature type="binding site" evidence="8">
    <location>
        <position position="129"/>
    </location>
    <ligand>
        <name>Zn(2+)</name>
        <dbReference type="ChEBI" id="CHEBI:29105"/>
    </ligand>
</feature>
<protein>
    <recommendedName>
        <fullName evidence="3">mannose-6-phosphate isomerase</fullName>
        <ecNumber evidence="3">5.3.1.8</ecNumber>
    </recommendedName>
</protein>
<dbReference type="EC" id="5.3.1.8" evidence="3"/>
<dbReference type="RefSeq" id="WP_117188315.1">
    <property type="nucleotide sequence ID" value="NZ_NOWI01000001.1"/>
</dbReference>
<accession>A0A3E2DNQ3</accession>
<evidence type="ECO:0000259" key="9">
    <source>
        <dbReference type="Pfam" id="PF20511"/>
    </source>
</evidence>
<feature type="active site" evidence="7">
    <location>
        <position position="276"/>
    </location>
</feature>
<dbReference type="GO" id="GO:0009298">
    <property type="term" value="P:GDP-mannose biosynthetic process"/>
    <property type="evidence" value="ECO:0007669"/>
    <property type="project" value="InterPro"/>
</dbReference>
<comment type="cofactor">
    <cofactor evidence="8">
        <name>Zn(2+)</name>
        <dbReference type="ChEBI" id="CHEBI:29105"/>
    </cofactor>
    <text evidence="8">Binds 1 zinc ion per subunit.</text>
</comment>
<dbReference type="NCBIfam" id="TIGR00218">
    <property type="entry name" value="manA"/>
    <property type="match status" value="1"/>
</dbReference>
<dbReference type="GO" id="GO:0005975">
    <property type="term" value="P:carbohydrate metabolic process"/>
    <property type="evidence" value="ECO:0007669"/>
    <property type="project" value="InterPro"/>
</dbReference>
<dbReference type="SUPFAM" id="SSF51182">
    <property type="entry name" value="RmlC-like cupins"/>
    <property type="match status" value="1"/>
</dbReference>
<dbReference type="AlphaFoldDB" id="A0A3E2DNQ3"/>
<dbReference type="EMBL" id="NOWI01000001">
    <property type="protein sequence ID" value="RFT46938.1"/>
    <property type="molecule type" value="Genomic_DNA"/>
</dbReference>
<dbReference type="PRINTS" id="PR00714">
    <property type="entry name" value="MAN6PISMRASE"/>
</dbReference>
<reference evidence="10 11" key="1">
    <citation type="submission" date="2017-07" db="EMBL/GenBank/DDBJ databases">
        <authorList>
            <person name="Sun Z.S."/>
            <person name="Albrecht U."/>
            <person name="Echele G."/>
            <person name="Lee C.C."/>
        </authorList>
    </citation>
    <scope>NUCLEOTIDE SEQUENCE [LARGE SCALE GENOMIC DNA]</scope>
    <source>
        <strain evidence="10 11">P16-029</strain>
    </source>
</reference>
<evidence type="ECO:0000313" key="10">
    <source>
        <dbReference type="EMBL" id="RFT46938.1"/>
    </source>
</evidence>
<keyword evidence="6 10" id="KW-0413">Isomerase</keyword>
<dbReference type="CDD" id="cd07011">
    <property type="entry name" value="cupin_PMI_type_I_N"/>
    <property type="match status" value="1"/>
</dbReference>
<dbReference type="Pfam" id="PF20511">
    <property type="entry name" value="PMI_typeI_cat"/>
    <property type="match status" value="1"/>
</dbReference>
<comment type="caution">
    <text evidence="10">The sequence shown here is derived from an EMBL/GenBank/DDBJ whole genome shotgun (WGS) entry which is preliminary data.</text>
</comment>
<dbReference type="PANTHER" id="PTHR10309">
    <property type="entry name" value="MANNOSE-6-PHOSPHATE ISOMERASE"/>
    <property type="match status" value="1"/>
</dbReference>
<dbReference type="GO" id="GO:0005829">
    <property type="term" value="C:cytosol"/>
    <property type="evidence" value="ECO:0007669"/>
    <property type="project" value="TreeGrafter"/>
</dbReference>
<dbReference type="GO" id="GO:0004476">
    <property type="term" value="F:mannose-6-phosphate isomerase activity"/>
    <property type="evidence" value="ECO:0007669"/>
    <property type="project" value="UniProtKB-EC"/>
</dbReference>
<evidence type="ECO:0000256" key="8">
    <source>
        <dbReference type="PIRSR" id="PIRSR001480-2"/>
    </source>
</evidence>
<feature type="binding site" evidence="8">
    <location>
        <position position="257"/>
    </location>
    <ligand>
        <name>Zn(2+)</name>
        <dbReference type="ChEBI" id="CHEBI:29105"/>
    </ligand>
</feature>
<dbReference type="PIRSF" id="PIRSF001480">
    <property type="entry name" value="Mannose-6-phosphate_isomerase"/>
    <property type="match status" value="1"/>
</dbReference>
<name>A0A3E2DNQ3_9ACTN</name>
<dbReference type="Proteomes" id="UP000259211">
    <property type="component" value="Unassembled WGS sequence"/>
</dbReference>
<dbReference type="InterPro" id="IPR046457">
    <property type="entry name" value="PMI_typeI_cat"/>
</dbReference>
<dbReference type="PANTHER" id="PTHR10309:SF0">
    <property type="entry name" value="MANNOSE-6-PHOSPHATE ISOMERASE"/>
    <property type="match status" value="1"/>
</dbReference>
<evidence type="ECO:0000256" key="2">
    <source>
        <dbReference type="ARBA" id="ARBA00010772"/>
    </source>
</evidence>
<keyword evidence="5 8" id="KW-0862">Zinc</keyword>
<feature type="domain" description="Phosphomannose isomerase type I catalytic" evidence="9">
    <location>
        <begin position="1"/>
        <end position="144"/>
    </location>
</feature>
<proteinExistence type="inferred from homology"/>
<evidence type="ECO:0000256" key="6">
    <source>
        <dbReference type="ARBA" id="ARBA00023235"/>
    </source>
</evidence>
<evidence type="ECO:0000256" key="3">
    <source>
        <dbReference type="ARBA" id="ARBA00011956"/>
    </source>
</evidence>
<dbReference type="Gene3D" id="2.60.120.10">
    <property type="entry name" value="Jelly Rolls"/>
    <property type="match status" value="2"/>
</dbReference>
<organism evidence="10 11">
    <name type="scientific">Cutibacterium avidum</name>
    <dbReference type="NCBI Taxonomy" id="33010"/>
    <lineage>
        <taxon>Bacteria</taxon>
        <taxon>Bacillati</taxon>
        <taxon>Actinomycetota</taxon>
        <taxon>Actinomycetes</taxon>
        <taxon>Propionibacteriales</taxon>
        <taxon>Propionibacteriaceae</taxon>
        <taxon>Cutibacterium</taxon>
    </lineage>
</organism>
<dbReference type="InterPro" id="IPR001250">
    <property type="entry name" value="Man6P_Isoase-1"/>
</dbReference>
<evidence type="ECO:0000256" key="7">
    <source>
        <dbReference type="PIRSR" id="PIRSR001480-1"/>
    </source>
</evidence>
<sequence length="397" mass="42267">MQRLVGEVQHYDWGSDQAIPEILGEQPNGQPWAEYWLGAHPKASSVLAGGVTLDQWLADHPEELGRASRDAFGDRLPFLLKILSASHALSIQAHPSREQAERGFAAENEAGVGLGDPTRIFRDDWPKPEMIVALTDFDALCGFRDPSSSLVLLSGLGKLDGLDEVLAPLGQDDGLAKVVATVLSGDEKVVTVVEGVVAASRTYLEEGTDEAVRGLARTAVELSEDHPGDPSILVALLMNRVRLAPGQQIHLGAGTMHAYLGGTGVEIMANSDNVLRGGLTSKYVDVDALLDHAIMTPEPCVGEYAVQVSSGVGLYRAEFPEFRLWALQGHDDTLSLPATDLGRILLVTEGQLVAHCGDEDCELNRGQSAWLPAGEEVTVTGQGRGFLAGAGVDADRS</sequence>